<dbReference type="EMBL" id="QZCE01000001">
    <property type="protein sequence ID" value="NEZ61189.1"/>
    <property type="molecule type" value="Genomic_DNA"/>
</dbReference>
<dbReference type="RefSeq" id="WP_163659065.1">
    <property type="nucleotide sequence ID" value="NZ_QZCE01000001.1"/>
</dbReference>
<evidence type="ECO:0000313" key="2">
    <source>
        <dbReference type="Proteomes" id="UP000473574"/>
    </source>
</evidence>
<gene>
    <name evidence="1" type="ORF">D0962_00080</name>
</gene>
<dbReference type="AlphaFoldDB" id="A0A6M0RYA0"/>
<evidence type="ECO:0000313" key="1">
    <source>
        <dbReference type="EMBL" id="NEZ61189.1"/>
    </source>
</evidence>
<sequence length="69" mass="8115">MLEQQPNPIEQTLVQSLSSEQMQLVANWLEAEKLIRIKEGYRHSDLTWSLNWMAYKLRTLAQSQQAIDL</sequence>
<name>A0A6M0RYA0_9CYAN</name>
<protein>
    <submittedName>
        <fullName evidence="1">Uncharacterized protein</fullName>
    </submittedName>
</protein>
<proteinExistence type="predicted"/>
<reference evidence="1 2" key="1">
    <citation type="journal article" date="2020" name="Microb. Ecol.">
        <title>Ecogenomics of the Marine Benthic Filamentous Cyanobacterium Adonisia.</title>
        <authorList>
            <person name="Walter J.M."/>
            <person name="Coutinho F.H."/>
            <person name="Leomil L."/>
            <person name="Hargreaves P.I."/>
            <person name="Campeao M.E."/>
            <person name="Vieira V.V."/>
            <person name="Silva B.S."/>
            <person name="Fistarol G.O."/>
            <person name="Salomon P.S."/>
            <person name="Sawabe T."/>
            <person name="Mino S."/>
            <person name="Hosokawa M."/>
            <person name="Miyashita H."/>
            <person name="Maruyama F."/>
            <person name="van Verk M.C."/>
            <person name="Dutilh B.E."/>
            <person name="Thompson C.C."/>
            <person name="Thompson F.L."/>
        </authorList>
    </citation>
    <scope>NUCLEOTIDE SEQUENCE [LARGE SCALE GENOMIC DNA]</scope>
    <source>
        <strain evidence="1 2">CCMR0082</strain>
    </source>
</reference>
<accession>A0A6M0RYA0</accession>
<comment type="caution">
    <text evidence="1">The sequence shown here is derived from an EMBL/GenBank/DDBJ whole genome shotgun (WGS) entry which is preliminary data.</text>
</comment>
<organism evidence="1 2">
    <name type="scientific">Adonisia turfae CCMR0082</name>
    <dbReference type="NCBI Taxonomy" id="2304604"/>
    <lineage>
        <taxon>Bacteria</taxon>
        <taxon>Bacillati</taxon>
        <taxon>Cyanobacteriota</taxon>
        <taxon>Adonisia</taxon>
        <taxon>Adonisia turfae</taxon>
    </lineage>
</organism>
<dbReference type="Proteomes" id="UP000473574">
    <property type="component" value="Unassembled WGS sequence"/>
</dbReference>